<name>A0A5C3QSZ5_9AGAR</name>
<accession>A0A5C3QSZ5</accession>
<dbReference type="Gene3D" id="3.80.10.10">
    <property type="entry name" value="Ribonuclease Inhibitor"/>
    <property type="match status" value="1"/>
</dbReference>
<gene>
    <name evidence="1" type="ORF">BDV98DRAFT_561499</name>
</gene>
<sequence>MDLTVSGIEKLCNELLCHIFRLAIESDITGSDNPATPCHLAAVCRRWREISLRTANLWTCFVIGSGKDHRCKLREDVCTTNQVAILRCCLKLPRSKNLPIHIDITHSSNWCIKYMLRALARDTHRCGSLRFHPRAERFSISDFGQQLYPGSHFAALRRLDYHCDFDNDRLYLLGPQFDSSSLQSLTSLRLVDWIGKMGTDTSFPWAQLKQISLAEFKGCQDDLLRLFQACPSITHFALSSDRTFLSDFHWDEFTLDSIVLPTLIHLEIELGWDGEDGNTPQHGPLLDILGCIRIPKLTRPSFRQLHPLLFP</sequence>
<dbReference type="Proteomes" id="UP000305067">
    <property type="component" value="Unassembled WGS sequence"/>
</dbReference>
<evidence type="ECO:0000313" key="2">
    <source>
        <dbReference type="Proteomes" id="UP000305067"/>
    </source>
</evidence>
<protein>
    <submittedName>
        <fullName evidence="1">Uncharacterized protein</fullName>
    </submittedName>
</protein>
<evidence type="ECO:0000313" key="1">
    <source>
        <dbReference type="EMBL" id="TFL05115.1"/>
    </source>
</evidence>
<dbReference type="OrthoDB" id="2886770at2759"/>
<proteinExistence type="predicted"/>
<dbReference type="AlphaFoldDB" id="A0A5C3QSZ5"/>
<keyword evidence="2" id="KW-1185">Reference proteome</keyword>
<reference evidence="1 2" key="1">
    <citation type="journal article" date="2019" name="Nat. Ecol. Evol.">
        <title>Megaphylogeny resolves global patterns of mushroom evolution.</title>
        <authorList>
            <person name="Varga T."/>
            <person name="Krizsan K."/>
            <person name="Foldi C."/>
            <person name="Dima B."/>
            <person name="Sanchez-Garcia M."/>
            <person name="Sanchez-Ramirez S."/>
            <person name="Szollosi G.J."/>
            <person name="Szarkandi J.G."/>
            <person name="Papp V."/>
            <person name="Albert L."/>
            <person name="Andreopoulos W."/>
            <person name="Angelini C."/>
            <person name="Antonin V."/>
            <person name="Barry K.W."/>
            <person name="Bougher N.L."/>
            <person name="Buchanan P."/>
            <person name="Buyck B."/>
            <person name="Bense V."/>
            <person name="Catcheside P."/>
            <person name="Chovatia M."/>
            <person name="Cooper J."/>
            <person name="Damon W."/>
            <person name="Desjardin D."/>
            <person name="Finy P."/>
            <person name="Geml J."/>
            <person name="Haridas S."/>
            <person name="Hughes K."/>
            <person name="Justo A."/>
            <person name="Karasinski D."/>
            <person name="Kautmanova I."/>
            <person name="Kiss B."/>
            <person name="Kocsube S."/>
            <person name="Kotiranta H."/>
            <person name="LaButti K.M."/>
            <person name="Lechner B.E."/>
            <person name="Liimatainen K."/>
            <person name="Lipzen A."/>
            <person name="Lukacs Z."/>
            <person name="Mihaltcheva S."/>
            <person name="Morgado L.N."/>
            <person name="Niskanen T."/>
            <person name="Noordeloos M.E."/>
            <person name="Ohm R.A."/>
            <person name="Ortiz-Santana B."/>
            <person name="Ovrebo C."/>
            <person name="Racz N."/>
            <person name="Riley R."/>
            <person name="Savchenko A."/>
            <person name="Shiryaev A."/>
            <person name="Soop K."/>
            <person name="Spirin V."/>
            <person name="Szebenyi C."/>
            <person name="Tomsovsky M."/>
            <person name="Tulloss R.E."/>
            <person name="Uehling J."/>
            <person name="Grigoriev I.V."/>
            <person name="Vagvolgyi C."/>
            <person name="Papp T."/>
            <person name="Martin F.M."/>
            <person name="Miettinen O."/>
            <person name="Hibbett D.S."/>
            <person name="Nagy L.G."/>
        </authorList>
    </citation>
    <scope>NUCLEOTIDE SEQUENCE [LARGE SCALE GENOMIC DNA]</scope>
    <source>
        <strain evidence="1 2">CBS 309.79</strain>
    </source>
</reference>
<organism evidence="1 2">
    <name type="scientific">Pterulicium gracile</name>
    <dbReference type="NCBI Taxonomy" id="1884261"/>
    <lineage>
        <taxon>Eukaryota</taxon>
        <taxon>Fungi</taxon>
        <taxon>Dikarya</taxon>
        <taxon>Basidiomycota</taxon>
        <taxon>Agaricomycotina</taxon>
        <taxon>Agaricomycetes</taxon>
        <taxon>Agaricomycetidae</taxon>
        <taxon>Agaricales</taxon>
        <taxon>Pleurotineae</taxon>
        <taxon>Pterulaceae</taxon>
        <taxon>Pterulicium</taxon>
    </lineage>
</organism>
<dbReference type="InterPro" id="IPR032675">
    <property type="entry name" value="LRR_dom_sf"/>
</dbReference>
<dbReference type="EMBL" id="ML178817">
    <property type="protein sequence ID" value="TFL05115.1"/>
    <property type="molecule type" value="Genomic_DNA"/>
</dbReference>